<keyword evidence="1" id="KW-1133">Transmembrane helix</keyword>
<organism evidence="2 3">
    <name type="scientific">Prorocentrum cordatum</name>
    <dbReference type="NCBI Taxonomy" id="2364126"/>
    <lineage>
        <taxon>Eukaryota</taxon>
        <taxon>Sar</taxon>
        <taxon>Alveolata</taxon>
        <taxon>Dinophyceae</taxon>
        <taxon>Prorocentrales</taxon>
        <taxon>Prorocentraceae</taxon>
        <taxon>Prorocentrum</taxon>
    </lineage>
</organism>
<name>A0ABN9VMY2_9DINO</name>
<evidence type="ECO:0000313" key="2">
    <source>
        <dbReference type="EMBL" id="CAK0873807.1"/>
    </source>
</evidence>
<sequence length="101" mass="11041">MPAAASVMALSGCIGGSLRKRLSAVRNELEQGDSEAARHAYAEYVKYLREAKAIASPVIVFLVLWVGVLHLSKCMTLLEFTCKKESKSECGVFSEYSSFFG</sequence>
<reference evidence="2" key="1">
    <citation type="submission" date="2023-10" db="EMBL/GenBank/DDBJ databases">
        <authorList>
            <person name="Chen Y."/>
            <person name="Shah S."/>
            <person name="Dougan E. K."/>
            <person name="Thang M."/>
            <person name="Chan C."/>
        </authorList>
    </citation>
    <scope>NUCLEOTIDE SEQUENCE [LARGE SCALE GENOMIC DNA]</scope>
</reference>
<protein>
    <submittedName>
        <fullName evidence="2">Uncharacterized protein</fullName>
    </submittedName>
</protein>
<proteinExistence type="predicted"/>
<dbReference type="Proteomes" id="UP001189429">
    <property type="component" value="Unassembled WGS sequence"/>
</dbReference>
<evidence type="ECO:0000313" key="3">
    <source>
        <dbReference type="Proteomes" id="UP001189429"/>
    </source>
</evidence>
<feature type="transmembrane region" description="Helical" evidence="1">
    <location>
        <begin position="53"/>
        <end position="71"/>
    </location>
</feature>
<keyword evidence="3" id="KW-1185">Reference proteome</keyword>
<evidence type="ECO:0000256" key="1">
    <source>
        <dbReference type="SAM" id="Phobius"/>
    </source>
</evidence>
<dbReference type="EMBL" id="CAUYUJ010017324">
    <property type="protein sequence ID" value="CAK0873807.1"/>
    <property type="molecule type" value="Genomic_DNA"/>
</dbReference>
<keyword evidence="1" id="KW-0812">Transmembrane</keyword>
<comment type="caution">
    <text evidence="2">The sequence shown here is derived from an EMBL/GenBank/DDBJ whole genome shotgun (WGS) entry which is preliminary data.</text>
</comment>
<keyword evidence="1" id="KW-0472">Membrane</keyword>
<accession>A0ABN9VMY2</accession>
<gene>
    <name evidence="2" type="ORF">PCOR1329_LOCUS58907</name>
</gene>